<gene>
    <name evidence="8" type="primary">vapC</name>
    <name evidence="10" type="ORF">E0H45_06475</name>
</gene>
<dbReference type="PANTHER" id="PTHR33653:SF1">
    <property type="entry name" value="RIBONUCLEASE VAPC2"/>
    <property type="match status" value="1"/>
</dbReference>
<dbReference type="InterPro" id="IPR002716">
    <property type="entry name" value="PIN_dom"/>
</dbReference>
<dbReference type="InterPro" id="IPR029060">
    <property type="entry name" value="PIN-like_dom_sf"/>
</dbReference>
<comment type="function">
    <text evidence="8">Toxic component of a toxin-antitoxin (TA) system. An RNase.</text>
</comment>
<feature type="binding site" evidence="8">
    <location>
        <position position="103"/>
    </location>
    <ligand>
        <name>Mg(2+)</name>
        <dbReference type="ChEBI" id="CHEBI:18420"/>
    </ligand>
</feature>
<comment type="cofactor">
    <cofactor evidence="1 8">
        <name>Mg(2+)</name>
        <dbReference type="ChEBI" id="CHEBI:18420"/>
    </cofactor>
</comment>
<dbReference type="HAMAP" id="MF_00265">
    <property type="entry name" value="VapC_Nob1"/>
    <property type="match status" value="1"/>
</dbReference>
<proteinExistence type="inferred from homology"/>
<evidence type="ECO:0000313" key="11">
    <source>
        <dbReference type="Proteomes" id="UP000292346"/>
    </source>
</evidence>
<keyword evidence="5 8" id="KW-0378">Hydrolase</keyword>
<dbReference type="CDD" id="cd18755">
    <property type="entry name" value="PIN_MtVapC3_VapC21-like"/>
    <property type="match status" value="1"/>
</dbReference>
<evidence type="ECO:0000256" key="3">
    <source>
        <dbReference type="ARBA" id="ARBA00022722"/>
    </source>
</evidence>
<comment type="caution">
    <text evidence="10">The sequence shown here is derived from an EMBL/GenBank/DDBJ whole genome shotgun (WGS) entry which is preliminary data.</text>
</comment>
<dbReference type="PANTHER" id="PTHR33653">
    <property type="entry name" value="RIBONUCLEASE VAPC2"/>
    <property type="match status" value="1"/>
</dbReference>
<keyword evidence="11" id="KW-1185">Reference proteome</keyword>
<dbReference type="Proteomes" id="UP000292346">
    <property type="component" value="Unassembled WGS sequence"/>
</dbReference>
<dbReference type="GO" id="GO:0000287">
    <property type="term" value="F:magnesium ion binding"/>
    <property type="evidence" value="ECO:0007669"/>
    <property type="project" value="UniProtKB-UniRule"/>
</dbReference>
<dbReference type="OrthoDB" id="5185254at2"/>
<sequence>MTPAVDSRRWLIDKSALVRLSAAPDRDEWANRIDRGLVHITTVTLLEVGFSARSADEHRSLLQQPPVAAMPVENVTPATERRAVVVQSQLASAGQHRAPSVADLLIAATAEQTGLVLLHLDKDFELIANLTGQPTERLAQA</sequence>
<feature type="domain" description="PIN" evidence="9">
    <location>
        <begin position="11"/>
        <end position="128"/>
    </location>
</feature>
<evidence type="ECO:0000259" key="9">
    <source>
        <dbReference type="Pfam" id="PF01850"/>
    </source>
</evidence>
<evidence type="ECO:0000256" key="2">
    <source>
        <dbReference type="ARBA" id="ARBA00022649"/>
    </source>
</evidence>
<keyword evidence="4 8" id="KW-0479">Metal-binding</keyword>
<keyword evidence="3 8" id="KW-0540">Nuclease</keyword>
<evidence type="ECO:0000256" key="1">
    <source>
        <dbReference type="ARBA" id="ARBA00001946"/>
    </source>
</evidence>
<dbReference type="EC" id="3.1.-.-" evidence="8"/>
<protein>
    <recommendedName>
        <fullName evidence="8">Ribonuclease VapC</fullName>
        <shortName evidence="8">RNase VapC</shortName>
        <ecNumber evidence="8">3.1.-.-</ecNumber>
    </recommendedName>
    <alternativeName>
        <fullName evidence="8">Toxin VapC</fullName>
    </alternativeName>
</protein>
<reference evidence="10 11" key="1">
    <citation type="submission" date="2019-02" db="EMBL/GenBank/DDBJ databases">
        <title>Kribbella capetownensis sp. nov. and Kribbella speibonae sp. nov., isolated from soil.</title>
        <authorList>
            <person name="Curtis S.M."/>
            <person name="Norton I."/>
            <person name="Everest G.J."/>
            <person name="Meyers P.R."/>
        </authorList>
    </citation>
    <scope>NUCLEOTIDE SEQUENCE [LARGE SCALE GENOMIC DNA]</scope>
    <source>
        <strain evidence="10 11">KCTC 29219</strain>
    </source>
</reference>
<dbReference type="InterPro" id="IPR050556">
    <property type="entry name" value="Type_II_TA_system_RNase"/>
</dbReference>
<dbReference type="GO" id="GO:0016787">
    <property type="term" value="F:hydrolase activity"/>
    <property type="evidence" value="ECO:0007669"/>
    <property type="project" value="UniProtKB-KW"/>
</dbReference>
<evidence type="ECO:0000256" key="7">
    <source>
        <dbReference type="ARBA" id="ARBA00038093"/>
    </source>
</evidence>
<keyword evidence="2 8" id="KW-1277">Toxin-antitoxin system</keyword>
<evidence type="ECO:0000256" key="4">
    <source>
        <dbReference type="ARBA" id="ARBA00022723"/>
    </source>
</evidence>
<organism evidence="10 11">
    <name type="scientific">Kribbella soli</name>
    <dbReference type="NCBI Taxonomy" id="1124743"/>
    <lineage>
        <taxon>Bacteria</taxon>
        <taxon>Bacillati</taxon>
        <taxon>Actinomycetota</taxon>
        <taxon>Actinomycetes</taxon>
        <taxon>Propionibacteriales</taxon>
        <taxon>Kribbellaceae</taxon>
        <taxon>Kribbella</taxon>
    </lineage>
</organism>
<dbReference type="Gene3D" id="3.40.50.1010">
    <property type="entry name" value="5'-nuclease"/>
    <property type="match status" value="1"/>
</dbReference>
<dbReference type="InterPro" id="IPR022907">
    <property type="entry name" value="VapC_family"/>
</dbReference>
<dbReference type="SUPFAM" id="SSF88723">
    <property type="entry name" value="PIN domain-like"/>
    <property type="match status" value="1"/>
</dbReference>
<evidence type="ECO:0000256" key="8">
    <source>
        <dbReference type="HAMAP-Rule" id="MF_00265"/>
    </source>
</evidence>
<comment type="similarity">
    <text evidence="7 8">Belongs to the PINc/VapC protein family.</text>
</comment>
<dbReference type="AlphaFoldDB" id="A0A4R0HL36"/>
<keyword evidence="6 8" id="KW-0460">Magnesium</keyword>
<name>A0A4R0HL36_9ACTN</name>
<dbReference type="Pfam" id="PF01850">
    <property type="entry name" value="PIN"/>
    <property type="match status" value="1"/>
</dbReference>
<feature type="binding site" evidence="8">
    <location>
        <position position="13"/>
    </location>
    <ligand>
        <name>Mg(2+)</name>
        <dbReference type="ChEBI" id="CHEBI:18420"/>
    </ligand>
</feature>
<dbReference type="GO" id="GO:0004540">
    <property type="term" value="F:RNA nuclease activity"/>
    <property type="evidence" value="ECO:0007669"/>
    <property type="project" value="InterPro"/>
</dbReference>
<evidence type="ECO:0000256" key="6">
    <source>
        <dbReference type="ARBA" id="ARBA00022842"/>
    </source>
</evidence>
<evidence type="ECO:0000256" key="5">
    <source>
        <dbReference type="ARBA" id="ARBA00022801"/>
    </source>
</evidence>
<dbReference type="GO" id="GO:0090729">
    <property type="term" value="F:toxin activity"/>
    <property type="evidence" value="ECO:0007669"/>
    <property type="project" value="UniProtKB-KW"/>
</dbReference>
<accession>A0A4R0HL36</accession>
<evidence type="ECO:0000313" key="10">
    <source>
        <dbReference type="EMBL" id="TCC10938.1"/>
    </source>
</evidence>
<dbReference type="RefSeq" id="WP_131335327.1">
    <property type="nucleotide sequence ID" value="NZ_SJJZ01000001.1"/>
</dbReference>
<dbReference type="EMBL" id="SJJZ01000001">
    <property type="protein sequence ID" value="TCC10938.1"/>
    <property type="molecule type" value="Genomic_DNA"/>
</dbReference>
<keyword evidence="8" id="KW-0800">Toxin</keyword>